<name>A0A538SH64_UNCEI</name>
<dbReference type="CDD" id="cd18139">
    <property type="entry name" value="HLD_clamp_RarA"/>
    <property type="match status" value="1"/>
</dbReference>
<comment type="function">
    <text evidence="1">DNA-dependent ATPase that plays important roles in cellular responses to stalled DNA replication processes.</text>
</comment>
<dbReference type="GO" id="GO:0008047">
    <property type="term" value="F:enzyme activator activity"/>
    <property type="evidence" value="ECO:0007669"/>
    <property type="project" value="TreeGrafter"/>
</dbReference>
<evidence type="ECO:0000259" key="6">
    <source>
        <dbReference type="SMART" id="SM00382"/>
    </source>
</evidence>
<dbReference type="CDD" id="cd00009">
    <property type="entry name" value="AAA"/>
    <property type="match status" value="1"/>
</dbReference>
<dbReference type="AlphaFoldDB" id="A0A538SH64"/>
<dbReference type="InterPro" id="IPR051314">
    <property type="entry name" value="AAA_ATPase_RarA/MGS1/WRNIP1"/>
</dbReference>
<keyword evidence="3" id="KW-0235">DNA replication</keyword>
<dbReference type="Gene3D" id="3.40.50.300">
    <property type="entry name" value="P-loop containing nucleotide triphosphate hydrolases"/>
    <property type="match status" value="1"/>
</dbReference>
<dbReference type="InterPro" id="IPR003959">
    <property type="entry name" value="ATPase_AAA_core"/>
</dbReference>
<dbReference type="InterPro" id="IPR032423">
    <property type="entry name" value="AAA_assoc_2"/>
</dbReference>
<dbReference type="FunFam" id="1.20.272.10:FF:000001">
    <property type="entry name" value="Putative AAA family ATPase"/>
    <property type="match status" value="1"/>
</dbReference>
<gene>
    <name evidence="7" type="ORF">E6K73_07320</name>
</gene>
<proteinExistence type="inferred from homology"/>
<evidence type="ECO:0000256" key="1">
    <source>
        <dbReference type="ARBA" id="ARBA00002393"/>
    </source>
</evidence>
<evidence type="ECO:0000256" key="2">
    <source>
        <dbReference type="ARBA" id="ARBA00008959"/>
    </source>
</evidence>
<dbReference type="Gene3D" id="1.10.3710.10">
    <property type="entry name" value="DNA polymerase III clamp loader subunits, C-terminal domain"/>
    <property type="match status" value="1"/>
</dbReference>
<accession>A0A538SH64</accession>
<sequence length="437" mass="47245">MRPRSFDELVGQSHLLEPGSPLALMRDGQHLSSIILWGPPGSGKTTIAHLIARTAGVPFVGFSAVLSGVKEVKEVMARGALEKRKSGKPTLLFVDEIHRFNRAQQDAFLSHVERGDIVLIGATTENPSFEVNSALLSRARVVVLKELSAEAVATVLERALADPERGFGGKLSAEPEALRLLAEAADGDARRGLTTLEIAAAAAERDAAPGVPGERRAGSPARTSITVETVRQALARRHLRYDRAGEEHYNLISALHKSLRDSDPQAGLYWLARMLAAGEDPLYVARRLVRFASEDVGNADPQALPLAVAAFQAYHQLGTPEGELALAQCAVYLATAPKSNAVYAGFDRAREEVERSGSLPPPLVIRNAPTGLMKGLGYGAGYRYAHDQPGGFADQQHLPDELVGRRFYEPTDRGYEAEIGRRMKAWEGLLKSKREGG</sequence>
<dbReference type="Pfam" id="PF16193">
    <property type="entry name" value="AAA_assoc_2"/>
    <property type="match status" value="1"/>
</dbReference>
<dbReference type="Gene3D" id="1.20.272.10">
    <property type="match status" value="1"/>
</dbReference>
<dbReference type="Gene3D" id="1.10.8.60">
    <property type="match status" value="1"/>
</dbReference>
<comment type="caution">
    <text evidence="7">The sequence shown here is derived from an EMBL/GenBank/DDBJ whole genome shotgun (WGS) entry which is preliminary data.</text>
</comment>
<protein>
    <submittedName>
        <fullName evidence="7">Replication-associated recombination protein A</fullName>
    </submittedName>
</protein>
<dbReference type="SMART" id="SM00382">
    <property type="entry name" value="AAA"/>
    <property type="match status" value="1"/>
</dbReference>
<comment type="similarity">
    <text evidence="2">Belongs to the AAA ATPase family. RarA/MGS1/WRNIP1 subfamily.</text>
</comment>
<evidence type="ECO:0000256" key="5">
    <source>
        <dbReference type="ARBA" id="ARBA00022840"/>
    </source>
</evidence>
<dbReference type="EMBL" id="VBOT01000093">
    <property type="protein sequence ID" value="TMQ50719.1"/>
    <property type="molecule type" value="Genomic_DNA"/>
</dbReference>
<dbReference type="SUPFAM" id="SSF48019">
    <property type="entry name" value="post-AAA+ oligomerization domain-like"/>
    <property type="match status" value="1"/>
</dbReference>
<feature type="domain" description="AAA+ ATPase" evidence="6">
    <location>
        <begin position="30"/>
        <end position="147"/>
    </location>
</feature>
<dbReference type="PANTHER" id="PTHR13779:SF7">
    <property type="entry name" value="ATPASE WRNIP1"/>
    <property type="match status" value="1"/>
</dbReference>
<dbReference type="FunFam" id="3.40.50.300:FF:000137">
    <property type="entry name" value="Replication-associated recombination protein A"/>
    <property type="match status" value="1"/>
</dbReference>
<evidence type="ECO:0000313" key="7">
    <source>
        <dbReference type="EMBL" id="TMQ50719.1"/>
    </source>
</evidence>
<dbReference type="InterPro" id="IPR008921">
    <property type="entry name" value="DNA_pol3_clamp-load_cplx_C"/>
</dbReference>
<keyword evidence="5" id="KW-0067">ATP-binding</keyword>
<dbReference type="GO" id="GO:0016887">
    <property type="term" value="F:ATP hydrolysis activity"/>
    <property type="evidence" value="ECO:0007669"/>
    <property type="project" value="InterPro"/>
</dbReference>
<keyword evidence="4" id="KW-0547">Nucleotide-binding</keyword>
<dbReference type="SUPFAM" id="SSF52540">
    <property type="entry name" value="P-loop containing nucleoside triphosphate hydrolases"/>
    <property type="match status" value="1"/>
</dbReference>
<dbReference type="InterPro" id="IPR021886">
    <property type="entry name" value="MgsA_C"/>
</dbReference>
<organism evidence="7 8">
    <name type="scientific">Eiseniibacteriota bacterium</name>
    <dbReference type="NCBI Taxonomy" id="2212470"/>
    <lineage>
        <taxon>Bacteria</taxon>
        <taxon>Candidatus Eiseniibacteriota</taxon>
    </lineage>
</organism>
<dbReference type="GO" id="GO:0017116">
    <property type="term" value="F:single-stranded DNA helicase activity"/>
    <property type="evidence" value="ECO:0007669"/>
    <property type="project" value="TreeGrafter"/>
</dbReference>
<dbReference type="InterPro" id="IPR027417">
    <property type="entry name" value="P-loop_NTPase"/>
</dbReference>
<reference evidence="7 8" key="1">
    <citation type="journal article" date="2019" name="Nat. Microbiol.">
        <title>Mediterranean grassland soil C-N compound turnover is dependent on rainfall and depth, and is mediated by genomically divergent microorganisms.</title>
        <authorList>
            <person name="Diamond S."/>
            <person name="Andeer P.F."/>
            <person name="Li Z."/>
            <person name="Crits-Christoph A."/>
            <person name="Burstein D."/>
            <person name="Anantharaman K."/>
            <person name="Lane K.R."/>
            <person name="Thomas B.C."/>
            <person name="Pan C."/>
            <person name="Northen T.R."/>
            <person name="Banfield J.F."/>
        </authorList>
    </citation>
    <scope>NUCLEOTIDE SEQUENCE [LARGE SCALE GENOMIC DNA]</scope>
    <source>
        <strain evidence="7">WS_3</strain>
    </source>
</reference>
<dbReference type="GO" id="GO:0000731">
    <property type="term" value="P:DNA synthesis involved in DNA repair"/>
    <property type="evidence" value="ECO:0007669"/>
    <property type="project" value="TreeGrafter"/>
</dbReference>
<dbReference type="GO" id="GO:0005524">
    <property type="term" value="F:ATP binding"/>
    <property type="evidence" value="ECO:0007669"/>
    <property type="project" value="UniProtKB-KW"/>
</dbReference>
<evidence type="ECO:0000313" key="8">
    <source>
        <dbReference type="Proteomes" id="UP000320184"/>
    </source>
</evidence>
<evidence type="ECO:0000256" key="4">
    <source>
        <dbReference type="ARBA" id="ARBA00022741"/>
    </source>
</evidence>
<dbReference type="GO" id="GO:0006261">
    <property type="term" value="P:DNA-templated DNA replication"/>
    <property type="evidence" value="ECO:0007669"/>
    <property type="project" value="TreeGrafter"/>
</dbReference>
<dbReference type="PANTHER" id="PTHR13779">
    <property type="entry name" value="WERNER HELICASE-INTERACTING PROTEIN 1 FAMILY MEMBER"/>
    <property type="match status" value="1"/>
</dbReference>
<dbReference type="Pfam" id="PF00004">
    <property type="entry name" value="AAA"/>
    <property type="match status" value="1"/>
</dbReference>
<dbReference type="GO" id="GO:0003677">
    <property type="term" value="F:DNA binding"/>
    <property type="evidence" value="ECO:0007669"/>
    <property type="project" value="InterPro"/>
</dbReference>
<evidence type="ECO:0000256" key="3">
    <source>
        <dbReference type="ARBA" id="ARBA00022705"/>
    </source>
</evidence>
<dbReference type="Proteomes" id="UP000320184">
    <property type="component" value="Unassembled WGS sequence"/>
</dbReference>
<dbReference type="Pfam" id="PF12002">
    <property type="entry name" value="MgsA_C"/>
    <property type="match status" value="1"/>
</dbReference>
<dbReference type="InterPro" id="IPR003593">
    <property type="entry name" value="AAA+_ATPase"/>
</dbReference>